<gene>
    <name evidence="9" type="ORF">L6654_05055</name>
</gene>
<evidence type="ECO:0000256" key="5">
    <source>
        <dbReference type="ARBA" id="ARBA00022989"/>
    </source>
</evidence>
<dbReference type="AlphaFoldDB" id="A0A9X1R967"/>
<evidence type="ECO:0000313" key="9">
    <source>
        <dbReference type="EMBL" id="MCG2625990.1"/>
    </source>
</evidence>
<dbReference type="PANTHER" id="PTHR30151">
    <property type="entry name" value="ALKANE SULFONATE ABC TRANSPORTER-RELATED, MEMBRANE SUBUNIT"/>
    <property type="match status" value="1"/>
</dbReference>
<keyword evidence="3" id="KW-1003">Cell membrane</keyword>
<dbReference type="GO" id="GO:0005886">
    <property type="term" value="C:plasma membrane"/>
    <property type="evidence" value="ECO:0007669"/>
    <property type="project" value="UniProtKB-SubCell"/>
</dbReference>
<feature type="transmembrane region" description="Helical" evidence="7">
    <location>
        <begin position="221"/>
        <end position="242"/>
    </location>
</feature>
<evidence type="ECO:0000256" key="6">
    <source>
        <dbReference type="ARBA" id="ARBA00023136"/>
    </source>
</evidence>
<keyword evidence="5 7" id="KW-1133">Transmembrane helix</keyword>
<dbReference type="FunFam" id="1.10.3720.10:FF:000200">
    <property type="entry name" value="ABC transporter permease protein"/>
    <property type="match status" value="1"/>
</dbReference>
<evidence type="ECO:0000256" key="2">
    <source>
        <dbReference type="ARBA" id="ARBA00022448"/>
    </source>
</evidence>
<keyword evidence="4 7" id="KW-0812">Transmembrane</keyword>
<comment type="similarity">
    <text evidence="7">Belongs to the binding-protein-dependent transport system permease family.</text>
</comment>
<comment type="subcellular location">
    <subcellularLocation>
        <location evidence="1 7">Cell membrane</location>
        <topology evidence="1 7">Multi-pass membrane protein</topology>
    </subcellularLocation>
</comment>
<feature type="transmembrane region" description="Helical" evidence="7">
    <location>
        <begin position="125"/>
        <end position="144"/>
    </location>
</feature>
<feature type="transmembrane region" description="Helical" evidence="7">
    <location>
        <begin position="61"/>
        <end position="85"/>
    </location>
</feature>
<evidence type="ECO:0000256" key="3">
    <source>
        <dbReference type="ARBA" id="ARBA00022475"/>
    </source>
</evidence>
<evidence type="ECO:0000256" key="4">
    <source>
        <dbReference type="ARBA" id="ARBA00022692"/>
    </source>
</evidence>
<feature type="transmembrane region" description="Helical" evidence="7">
    <location>
        <begin position="97"/>
        <end position="119"/>
    </location>
</feature>
<evidence type="ECO:0000259" key="8">
    <source>
        <dbReference type="PROSITE" id="PS50928"/>
    </source>
</evidence>
<accession>A0A9X1R967</accession>
<dbReference type="PANTHER" id="PTHR30151:SF0">
    <property type="entry name" value="ABC TRANSPORTER PERMEASE PROTEIN MJ0413-RELATED"/>
    <property type="match status" value="1"/>
</dbReference>
<dbReference type="InterPro" id="IPR000515">
    <property type="entry name" value="MetI-like"/>
</dbReference>
<keyword evidence="6 7" id="KW-0472">Membrane</keyword>
<dbReference type="GO" id="GO:0055085">
    <property type="term" value="P:transmembrane transport"/>
    <property type="evidence" value="ECO:0007669"/>
    <property type="project" value="InterPro"/>
</dbReference>
<organism evidence="9 10">
    <name type="scientific">Bradyrhizobium zhengyangense</name>
    <dbReference type="NCBI Taxonomy" id="2911009"/>
    <lineage>
        <taxon>Bacteria</taxon>
        <taxon>Pseudomonadati</taxon>
        <taxon>Pseudomonadota</taxon>
        <taxon>Alphaproteobacteria</taxon>
        <taxon>Hyphomicrobiales</taxon>
        <taxon>Nitrobacteraceae</taxon>
        <taxon>Bradyrhizobium</taxon>
    </lineage>
</organism>
<evidence type="ECO:0000313" key="10">
    <source>
        <dbReference type="Proteomes" id="UP001139054"/>
    </source>
</evidence>
<name>A0A9X1R967_9BRAD</name>
<dbReference type="Proteomes" id="UP001139054">
    <property type="component" value="Unassembled WGS sequence"/>
</dbReference>
<comment type="caution">
    <text evidence="9">The sequence shown here is derived from an EMBL/GenBank/DDBJ whole genome shotgun (WGS) entry which is preliminary data.</text>
</comment>
<dbReference type="Gene3D" id="1.10.3720.10">
    <property type="entry name" value="MetI-like"/>
    <property type="match status" value="1"/>
</dbReference>
<keyword evidence="2 7" id="KW-0813">Transport</keyword>
<dbReference type="SUPFAM" id="SSF161098">
    <property type="entry name" value="MetI-like"/>
    <property type="match status" value="1"/>
</dbReference>
<feature type="domain" description="ABC transmembrane type-1" evidence="8">
    <location>
        <begin position="59"/>
        <end position="239"/>
    </location>
</feature>
<evidence type="ECO:0000256" key="7">
    <source>
        <dbReference type="RuleBase" id="RU363032"/>
    </source>
</evidence>
<evidence type="ECO:0000256" key="1">
    <source>
        <dbReference type="ARBA" id="ARBA00004651"/>
    </source>
</evidence>
<sequence length="264" mass="27892">MMSRSANAILGLAPIVLVVALWQALVTFGFAPAVLLPAPGFVFTRLLEQLVTWAFQQEVAATLIRLFAGFAIAVVLGVSIGIAAAASPAINAVVRPIVRVLAPLPKVALYPALLLLLGFGHGSKITLVAADALFPILLSTYYGASTVEQKLIWSAMAAGTPRYEILFKVVLPAAMPSILTGCRIGLVISCIVVFLAEMITSTDGLGHALVTAARTFQAVDMFVPLITISLLGLILNALLGAVRSYLLRGFPKRDVTNKKAGDRE</sequence>
<dbReference type="EMBL" id="JAKLTY010000003">
    <property type="protein sequence ID" value="MCG2625990.1"/>
    <property type="molecule type" value="Genomic_DNA"/>
</dbReference>
<dbReference type="PROSITE" id="PS50928">
    <property type="entry name" value="ABC_TM1"/>
    <property type="match status" value="1"/>
</dbReference>
<dbReference type="Pfam" id="PF00528">
    <property type="entry name" value="BPD_transp_1"/>
    <property type="match status" value="1"/>
</dbReference>
<feature type="transmembrane region" description="Helical" evidence="7">
    <location>
        <begin position="165"/>
        <end position="196"/>
    </location>
</feature>
<dbReference type="InterPro" id="IPR035906">
    <property type="entry name" value="MetI-like_sf"/>
</dbReference>
<protein>
    <submittedName>
        <fullName evidence="9">ABC transporter permease subunit</fullName>
    </submittedName>
</protein>
<proteinExistence type="inferred from homology"/>
<reference evidence="9" key="1">
    <citation type="submission" date="2022-01" db="EMBL/GenBank/DDBJ databases">
        <title>Genome sequnece data of strain Bradyrhizobium sp. nov.</title>
        <authorList>
            <person name="Zhang J."/>
        </authorList>
    </citation>
    <scope>NUCLEOTIDE SEQUENCE</scope>
    <source>
        <strain evidence="9">WYCCWR 13023</strain>
    </source>
</reference>